<comment type="subunit">
    <text evidence="7">Homodimer.</text>
</comment>
<proteinExistence type="inferred from homology"/>
<reference evidence="11" key="1">
    <citation type="journal article" date="2016" name="Genome Announc.">
        <title>Draft genome sequences of fungus Aspergillus calidoustus.</title>
        <authorList>
            <person name="Horn F."/>
            <person name="Linde J."/>
            <person name="Mattern D.J."/>
            <person name="Walther G."/>
            <person name="Guthke R."/>
            <person name="Scherlach K."/>
            <person name="Martin K."/>
            <person name="Brakhage A.A."/>
            <person name="Petzke L."/>
            <person name="Valiante V."/>
        </authorList>
    </citation>
    <scope>NUCLEOTIDE SEQUENCE [LARGE SCALE GENOMIC DNA]</scope>
    <source>
        <strain evidence="11">SF006504</strain>
    </source>
</reference>
<dbReference type="Gene3D" id="3.30.420.40">
    <property type="match status" value="2"/>
</dbReference>
<evidence type="ECO:0000256" key="2">
    <source>
        <dbReference type="ARBA" id="ARBA00022679"/>
    </source>
</evidence>
<gene>
    <name evidence="10" type="ORF">ASPCAL05343</name>
</gene>
<dbReference type="InterPro" id="IPR043129">
    <property type="entry name" value="ATPase_NBD"/>
</dbReference>
<feature type="compositionally biased region" description="Acidic residues" evidence="8">
    <location>
        <begin position="484"/>
        <end position="496"/>
    </location>
</feature>
<feature type="domain" description="Gcp-like" evidence="9">
    <location>
        <begin position="64"/>
        <end position="449"/>
    </location>
</feature>
<comment type="cofactor">
    <cofactor evidence="7">
        <name>a divalent metal cation</name>
        <dbReference type="ChEBI" id="CHEBI:60240"/>
    </cofactor>
    <text evidence="7">Binds 1 divalent metal cation per subunit.</text>
</comment>
<dbReference type="PROSITE" id="PS01016">
    <property type="entry name" value="GLYCOPROTEASE"/>
    <property type="match status" value="1"/>
</dbReference>
<protein>
    <recommendedName>
        <fullName evidence="1">N(6)-L-threonylcarbamoyladenine synthase</fullName>
        <ecNumber evidence="1">2.3.1.234</ecNumber>
    </recommendedName>
</protein>
<keyword evidence="5 7" id="KW-0012">Acyltransferase</keyword>
<evidence type="ECO:0000256" key="4">
    <source>
        <dbReference type="ARBA" id="ARBA00022723"/>
    </source>
</evidence>
<evidence type="ECO:0000256" key="5">
    <source>
        <dbReference type="ARBA" id="ARBA00023315"/>
    </source>
</evidence>
<dbReference type="InterPro" id="IPR017860">
    <property type="entry name" value="Peptidase_M22_CS"/>
</dbReference>
<dbReference type="SUPFAM" id="SSF53067">
    <property type="entry name" value="Actin-like ATPase domain"/>
    <property type="match status" value="2"/>
</dbReference>
<evidence type="ECO:0000256" key="6">
    <source>
        <dbReference type="ARBA" id="ARBA00048117"/>
    </source>
</evidence>
<dbReference type="HAMAP" id="MF_01445">
    <property type="entry name" value="TsaD"/>
    <property type="match status" value="1"/>
</dbReference>
<dbReference type="OMA" id="NAAMIGC"/>
<dbReference type="Pfam" id="PF00814">
    <property type="entry name" value="TsaD"/>
    <property type="match status" value="1"/>
</dbReference>
<dbReference type="PRINTS" id="PR00789">
    <property type="entry name" value="OSIALOPTASE"/>
</dbReference>
<dbReference type="FunFam" id="3.30.420.40:FF:000252">
    <property type="entry name" value="tRNA N6-adenosine threonylcarbamoyltransferase, mitochondrial"/>
    <property type="match status" value="1"/>
</dbReference>
<dbReference type="EMBL" id="CDMC01000004">
    <property type="protein sequence ID" value="CEL04212.1"/>
    <property type="molecule type" value="Genomic_DNA"/>
</dbReference>
<dbReference type="STRING" id="454130.A0A0U5GTR1"/>
<evidence type="ECO:0000256" key="1">
    <source>
        <dbReference type="ARBA" id="ARBA00012156"/>
    </source>
</evidence>
<evidence type="ECO:0000313" key="11">
    <source>
        <dbReference type="Proteomes" id="UP000054771"/>
    </source>
</evidence>
<keyword evidence="3 7" id="KW-0819">tRNA processing</keyword>
<name>A0A0U5GTR1_ASPCI</name>
<dbReference type="Proteomes" id="UP000054771">
    <property type="component" value="Unassembled WGS sequence"/>
</dbReference>
<comment type="function">
    <text evidence="7">Required for the formation of a threonylcarbamoyl group on adenosine at position 37 (t(6)A37) in mitochondrial tRNAs that read codons beginning with adenine. Probably involved in the transfer of the threonylcarbamoyl moiety of threonylcarbamoyl-AMP (TC-AMP) to the N6 group of A37. Involved in mitochondrial genome maintenance.</text>
</comment>
<comment type="subcellular location">
    <subcellularLocation>
        <location evidence="7">Mitochondrion</location>
    </subcellularLocation>
</comment>
<keyword evidence="11" id="KW-1185">Reference proteome</keyword>
<dbReference type="GO" id="GO:0072670">
    <property type="term" value="P:mitochondrial tRNA threonylcarbamoyladenosine modification"/>
    <property type="evidence" value="ECO:0007669"/>
    <property type="project" value="TreeGrafter"/>
</dbReference>
<dbReference type="InterPro" id="IPR022450">
    <property type="entry name" value="TsaD"/>
</dbReference>
<sequence length="516" mass="55425">MLPLRGLTTVYRNGLRSKARLGNFAARRGLLTLAIESSCDDTSVAIVSKQPSGAAKIHFMENITTDSTAYQGIHPIRALESHQENLAKLVQKALSHLPPASASESQPEITIDKVVALSDGIRQKPDFISATRGPGMRSNLFTGLDTAKGLSVAWQIPFIGVHHMQAHLLTPRLIYATALPEAPQSSSFAMKPEHPSFPFVSILASGGHTLLVASSSLTRHTVLATATDTAVGESLDKAARLILPSSFLARAKTTMYGKLLEEFAFPNGSEDYADYTAPATRGDEIARGKVVTESGWSLTIPYSQTRELAFSFAFLPTAIKDILAGKGEWWGDETEITEDERRLLARESMRVCFEHLASRTIIALEKLCTPEPFNTPTYPMSRTSRAKLKPKPVPAHLPVKTLVVSGGVAANSFLMKVLRSFLDARGFNQVEIVAPPPALCTDNAAMIGWAGIEMFEAGWRSELSIRALRKWSLGSGQAGGGEDQAGEDQAGEDQAGEEGSGGVLGVGGWVNVNTSG</sequence>
<dbReference type="PANTHER" id="PTHR11735:SF6">
    <property type="entry name" value="TRNA N6-ADENOSINE THREONYLCARBAMOYLTRANSFERASE, MITOCHONDRIAL"/>
    <property type="match status" value="1"/>
</dbReference>
<dbReference type="EC" id="2.3.1.234" evidence="1"/>
<feature type="compositionally biased region" description="Gly residues" evidence="8">
    <location>
        <begin position="498"/>
        <end position="508"/>
    </location>
</feature>
<dbReference type="GO" id="GO:0046872">
    <property type="term" value="F:metal ion binding"/>
    <property type="evidence" value="ECO:0007669"/>
    <property type="project" value="UniProtKB-KW"/>
</dbReference>
<dbReference type="GO" id="GO:0005739">
    <property type="term" value="C:mitochondrion"/>
    <property type="evidence" value="ECO:0007669"/>
    <property type="project" value="UniProtKB-SubCell"/>
</dbReference>
<dbReference type="InterPro" id="IPR017861">
    <property type="entry name" value="KAE1/TsaD"/>
</dbReference>
<comment type="catalytic activity">
    <reaction evidence="6 7">
        <text>L-threonylcarbamoyladenylate + adenosine(37) in tRNA = N(6)-L-threonylcarbamoyladenosine(37) in tRNA + AMP + H(+)</text>
        <dbReference type="Rhea" id="RHEA:37059"/>
        <dbReference type="Rhea" id="RHEA-COMP:10162"/>
        <dbReference type="Rhea" id="RHEA-COMP:10163"/>
        <dbReference type="ChEBI" id="CHEBI:15378"/>
        <dbReference type="ChEBI" id="CHEBI:73682"/>
        <dbReference type="ChEBI" id="CHEBI:74411"/>
        <dbReference type="ChEBI" id="CHEBI:74418"/>
        <dbReference type="ChEBI" id="CHEBI:456215"/>
        <dbReference type="EC" id="2.3.1.234"/>
    </reaction>
</comment>
<evidence type="ECO:0000256" key="3">
    <source>
        <dbReference type="ARBA" id="ARBA00022694"/>
    </source>
</evidence>
<comment type="similarity">
    <text evidence="7">Belongs to the KAE1 / TsaD family.</text>
</comment>
<keyword evidence="2 7" id="KW-0808">Transferase</keyword>
<keyword evidence="4 7" id="KW-0479">Metal-binding</keyword>
<dbReference type="GO" id="GO:0061711">
    <property type="term" value="F:tRNA N(6)-L-threonylcarbamoyladenine synthase activity"/>
    <property type="evidence" value="ECO:0007669"/>
    <property type="project" value="UniProtKB-EC"/>
</dbReference>
<dbReference type="AlphaFoldDB" id="A0A0U5GTR1"/>
<organism evidence="10 11">
    <name type="scientific">Aspergillus calidoustus</name>
    <dbReference type="NCBI Taxonomy" id="454130"/>
    <lineage>
        <taxon>Eukaryota</taxon>
        <taxon>Fungi</taxon>
        <taxon>Dikarya</taxon>
        <taxon>Ascomycota</taxon>
        <taxon>Pezizomycotina</taxon>
        <taxon>Eurotiomycetes</taxon>
        <taxon>Eurotiomycetidae</taxon>
        <taxon>Eurotiales</taxon>
        <taxon>Aspergillaceae</taxon>
        <taxon>Aspergillus</taxon>
        <taxon>Aspergillus subgen. Nidulantes</taxon>
    </lineage>
</organism>
<evidence type="ECO:0000259" key="9">
    <source>
        <dbReference type="Pfam" id="PF00814"/>
    </source>
</evidence>
<feature type="region of interest" description="Disordered" evidence="8">
    <location>
        <begin position="476"/>
        <end position="516"/>
    </location>
</feature>
<evidence type="ECO:0000256" key="7">
    <source>
        <dbReference type="HAMAP-Rule" id="MF_03179"/>
    </source>
</evidence>
<accession>A0A0U5GTR1</accession>
<keyword evidence="7" id="KW-0496">Mitochondrion</keyword>
<evidence type="ECO:0000313" key="10">
    <source>
        <dbReference type="EMBL" id="CEL04212.1"/>
    </source>
</evidence>
<dbReference type="FunFam" id="3.30.420.40:FF:000377">
    <property type="entry name" value="tRNA N6-adenosine threonylcarbamoyltransferase, mitochondrial"/>
    <property type="match status" value="1"/>
</dbReference>
<dbReference type="PANTHER" id="PTHR11735">
    <property type="entry name" value="TRNA N6-ADENOSINE THREONYLCARBAMOYLTRANSFERASE"/>
    <property type="match status" value="1"/>
</dbReference>
<dbReference type="InterPro" id="IPR000905">
    <property type="entry name" value="Gcp-like_dom"/>
</dbReference>
<evidence type="ECO:0000256" key="8">
    <source>
        <dbReference type="SAM" id="MobiDB-lite"/>
    </source>
</evidence>
<dbReference type="OrthoDB" id="10259622at2759"/>